<dbReference type="InterPro" id="IPR016181">
    <property type="entry name" value="Acyl_CoA_acyltransferase"/>
</dbReference>
<dbReference type="Pfam" id="PF00583">
    <property type="entry name" value="Acetyltransf_1"/>
    <property type="match status" value="1"/>
</dbReference>
<dbReference type="PANTHER" id="PTHR10545">
    <property type="entry name" value="DIAMINE N-ACETYLTRANSFERASE"/>
    <property type="match status" value="1"/>
</dbReference>
<dbReference type="PANTHER" id="PTHR10545:SF29">
    <property type="entry name" value="GH14572P-RELATED"/>
    <property type="match status" value="1"/>
</dbReference>
<keyword evidence="3 5" id="KW-0012">Acyltransferase</keyword>
<gene>
    <name evidence="5" type="ORF">SAMN05428998_10299</name>
</gene>
<accession>A0A1Y6BCI6</accession>
<reference evidence="5 6" key="1">
    <citation type="submission" date="2017-04" db="EMBL/GenBank/DDBJ databases">
        <authorList>
            <person name="Afonso C.L."/>
            <person name="Miller P.J."/>
            <person name="Scott M.A."/>
            <person name="Spackman E."/>
            <person name="Goraichik I."/>
            <person name="Dimitrov K.M."/>
            <person name="Suarez D.L."/>
            <person name="Swayne D.E."/>
        </authorList>
    </citation>
    <scope>NUCLEOTIDE SEQUENCE [LARGE SCALE GENOMIC DNA]</scope>
    <source>
        <strain evidence="5 6">USBA 355</strain>
    </source>
</reference>
<dbReference type="EMBL" id="FWZX01000002">
    <property type="protein sequence ID" value="SME97694.1"/>
    <property type="molecule type" value="Genomic_DNA"/>
</dbReference>
<dbReference type="CDD" id="cd04301">
    <property type="entry name" value="NAT_SF"/>
    <property type="match status" value="1"/>
</dbReference>
<name>A0A1Y6BCI6_9PROT</name>
<dbReference type="STRING" id="560819.SAMN05428998_10299"/>
<dbReference type="FunFam" id="3.40.630.30:FF:000064">
    <property type="entry name" value="GNAT family acetyltransferase"/>
    <property type="match status" value="1"/>
</dbReference>
<feature type="domain" description="N-acetyltransferase" evidence="4">
    <location>
        <begin position="4"/>
        <end position="158"/>
    </location>
</feature>
<protein>
    <submittedName>
        <fullName evidence="5">L-amino acid N-acyltransferase YncA</fullName>
    </submittedName>
</protein>
<evidence type="ECO:0000256" key="1">
    <source>
        <dbReference type="ARBA" id="ARBA00008694"/>
    </source>
</evidence>
<evidence type="ECO:0000259" key="4">
    <source>
        <dbReference type="PROSITE" id="PS51186"/>
    </source>
</evidence>
<dbReference type="GO" id="GO:0008080">
    <property type="term" value="F:N-acetyltransferase activity"/>
    <property type="evidence" value="ECO:0007669"/>
    <property type="project" value="TreeGrafter"/>
</dbReference>
<dbReference type="RefSeq" id="WP_085121179.1">
    <property type="nucleotide sequence ID" value="NZ_FWZX01000002.1"/>
</dbReference>
<dbReference type="Gene3D" id="3.40.630.30">
    <property type="match status" value="1"/>
</dbReference>
<keyword evidence="6" id="KW-1185">Reference proteome</keyword>
<dbReference type="AlphaFoldDB" id="A0A1Y6BCI6"/>
<sequence length="164" mass="17800">MPGVTIRPAVEADCATLLSLIRELAVFEGLLDHLVVDEARLRRDGFGPTPRFSCLLAEADGEALGLALYFPTYSTFAGEGALYVEDLIVREAARGRGVGRALLAACAAEAERQGCARVMLAVLDWNRPARQLYESLGFRELSAWRPYGLAGEAFRALAREGRGD</sequence>
<keyword evidence="2 5" id="KW-0808">Transferase</keyword>
<comment type="similarity">
    <text evidence="1">Belongs to the acetyltransferase family.</text>
</comment>
<dbReference type="InterPro" id="IPR000182">
    <property type="entry name" value="GNAT_dom"/>
</dbReference>
<dbReference type="PROSITE" id="PS51186">
    <property type="entry name" value="GNAT"/>
    <property type="match status" value="1"/>
</dbReference>
<dbReference type="InterPro" id="IPR051016">
    <property type="entry name" value="Diverse_Substrate_AcTransf"/>
</dbReference>
<dbReference type="Proteomes" id="UP000192917">
    <property type="component" value="Unassembled WGS sequence"/>
</dbReference>
<evidence type="ECO:0000313" key="6">
    <source>
        <dbReference type="Proteomes" id="UP000192917"/>
    </source>
</evidence>
<organism evidence="5 6">
    <name type="scientific">Tistlia consotensis USBA 355</name>
    <dbReference type="NCBI Taxonomy" id="560819"/>
    <lineage>
        <taxon>Bacteria</taxon>
        <taxon>Pseudomonadati</taxon>
        <taxon>Pseudomonadota</taxon>
        <taxon>Alphaproteobacteria</taxon>
        <taxon>Rhodospirillales</taxon>
        <taxon>Rhodovibrionaceae</taxon>
        <taxon>Tistlia</taxon>
    </lineage>
</organism>
<evidence type="ECO:0000313" key="5">
    <source>
        <dbReference type="EMBL" id="SME97694.1"/>
    </source>
</evidence>
<proteinExistence type="inferred from homology"/>
<evidence type="ECO:0000256" key="3">
    <source>
        <dbReference type="ARBA" id="ARBA00023315"/>
    </source>
</evidence>
<dbReference type="SUPFAM" id="SSF55729">
    <property type="entry name" value="Acyl-CoA N-acyltransferases (Nat)"/>
    <property type="match status" value="1"/>
</dbReference>
<evidence type="ECO:0000256" key="2">
    <source>
        <dbReference type="ARBA" id="ARBA00022679"/>
    </source>
</evidence>